<dbReference type="GeneID" id="25326391"/>
<name>A0A0D2F6Y4_9EURO</name>
<dbReference type="HOGENOM" id="CLU_2469095_0_0_1"/>
<proteinExistence type="predicted"/>
<sequence>MSASRPIPPAVYPQNPFDSIASNLSKISASIRMPDLTPPLTPLAERSANIMPHVHAQHRNPILDSNEDDDTDWKFVEFRGQAKLREKA</sequence>
<dbReference type="RefSeq" id="XP_013316338.1">
    <property type="nucleotide sequence ID" value="XM_013460884.1"/>
</dbReference>
<dbReference type="EMBL" id="KN847319">
    <property type="protein sequence ID" value="KIW55754.1"/>
    <property type="molecule type" value="Genomic_DNA"/>
</dbReference>
<gene>
    <name evidence="1" type="ORF">PV05_04483</name>
</gene>
<dbReference type="Proteomes" id="UP000054342">
    <property type="component" value="Unassembled WGS sequence"/>
</dbReference>
<accession>A0A0D2F6Y4</accession>
<evidence type="ECO:0000313" key="2">
    <source>
        <dbReference type="Proteomes" id="UP000054342"/>
    </source>
</evidence>
<keyword evidence="2" id="KW-1185">Reference proteome</keyword>
<reference evidence="1 2" key="1">
    <citation type="submission" date="2015-01" db="EMBL/GenBank/DDBJ databases">
        <title>The Genome Sequence of Exophiala xenobiotica CBS118157.</title>
        <authorList>
            <consortium name="The Broad Institute Genomics Platform"/>
            <person name="Cuomo C."/>
            <person name="de Hoog S."/>
            <person name="Gorbushina A."/>
            <person name="Stielow B."/>
            <person name="Teixiera M."/>
            <person name="Abouelleil A."/>
            <person name="Chapman S.B."/>
            <person name="Priest M."/>
            <person name="Young S.K."/>
            <person name="Wortman J."/>
            <person name="Nusbaum C."/>
            <person name="Birren B."/>
        </authorList>
    </citation>
    <scope>NUCLEOTIDE SEQUENCE [LARGE SCALE GENOMIC DNA]</scope>
    <source>
        <strain evidence="1 2">CBS 118157</strain>
    </source>
</reference>
<protein>
    <submittedName>
        <fullName evidence="1">Uncharacterized protein</fullName>
    </submittedName>
</protein>
<organism evidence="1 2">
    <name type="scientific">Exophiala xenobiotica</name>
    <dbReference type="NCBI Taxonomy" id="348802"/>
    <lineage>
        <taxon>Eukaryota</taxon>
        <taxon>Fungi</taxon>
        <taxon>Dikarya</taxon>
        <taxon>Ascomycota</taxon>
        <taxon>Pezizomycotina</taxon>
        <taxon>Eurotiomycetes</taxon>
        <taxon>Chaetothyriomycetidae</taxon>
        <taxon>Chaetothyriales</taxon>
        <taxon>Herpotrichiellaceae</taxon>
        <taxon>Exophiala</taxon>
    </lineage>
</organism>
<evidence type="ECO:0000313" key="1">
    <source>
        <dbReference type="EMBL" id="KIW55754.1"/>
    </source>
</evidence>
<dbReference type="AlphaFoldDB" id="A0A0D2F6Y4"/>